<dbReference type="GO" id="GO:0003700">
    <property type="term" value="F:DNA-binding transcription factor activity"/>
    <property type="evidence" value="ECO:0007669"/>
    <property type="project" value="InterPro"/>
</dbReference>
<proteinExistence type="predicted"/>
<evidence type="ECO:0000313" key="4">
    <source>
        <dbReference type="EMBL" id="EDU51102.1"/>
    </source>
</evidence>
<keyword evidence="1" id="KW-0539">Nucleus</keyword>
<feature type="transmembrane region" description="Helical" evidence="3">
    <location>
        <begin position="1012"/>
        <end position="1031"/>
    </location>
</feature>
<dbReference type="InParanoid" id="B2WF22"/>
<sequence>MEALSGIASGMAVVSLAIQLVGTVSTIKTFIRNVKDSRKELERLIDLLERLEGLLEDIRDLLERQSSMGHYLPMPSMTIFRNLQSCEKTLQTLNELVEKLGTSMSLAGTASTRLKSGLKIGMKTKGIADMEVRIDREINYLHICLGANLSAISNKGPCEEVALWEDDETSLLWSMLGYGFTWTQHRSYGKLLPSLSVFPVVSSYANELDSVLEFDDLRSFQQLISSGTVHPFQRDEHGWSLLHAYGVKSDTTYSGTTELYLAIRPIHTLGCEDQIATFRCFLNDDEPFIENFGHDSWVYLAYQVEDDTLEWLVQQIGRLLPLEESINIRQSVTRGRWRQLSSKFEKDPLMKHPKLLLTKNFLRHVKLDQFPILEDLFSGCCNVPDSYIVGAVFIEWLKASDVNVEEYMKLFLKDAEIGTVEDKDRDIVFETYGEGDWRLGFKWVFDPEASGYHLVSEHQALGCCRRSLRLTYPGDEVYKYNWPFIGELCDEAELVNMEARFARRIANKARKKRARSGQKVTRSKMPGTWTILLQEAVELPHCGRAEAEAEAKRNRIGEYESRIKLLESLLNERNAKQPELHKQPVWHETEPTVPLSSWVDSLRDEVNFGSRPEFPDLNPFDLDPVVGGNDDAITEDIAELSVMETGQNNLTTDSSSQISTEDMQPSEEFQEDAAFLQSAEFEPGIASQTPPPMPPHVIADHLRVCYAGLSDGSVVAWTNAYVVFGIAHNLRAMSTTGTIHDMEMAQYYFARVYTALNRLLTAPSSLGQVQCLIGVELLIMGSPCSYNKSEGHFISTALRIARSLVYHHDTTGPAVVPDDTAQLRRVFWIAFINDSNLSIINNTPRTFRLEDVAESAELIANELGTVTAAEGDWQVHIFFLSTRLALLQTEAIDQVLSLRTRNTDPLELAAAATIVLARLQAFHQQHQVFQRDANELFQLLYQSDVVHCVVLESKYFATVYRLHAFMALDMNAKINPFELEGLSMMSRLKHQSVVREAKRLLSLLSVAPRGNIALYWMIHPILAAALVTVFAHHINNPKNEALTSTEMLVYKQVLINFDVMLQAGVNPDLEQNKGLYLGMFTRVEEEIRMR</sequence>
<keyword evidence="3" id="KW-0472">Membrane</keyword>
<dbReference type="InterPro" id="IPR050987">
    <property type="entry name" value="AtrR-like"/>
</dbReference>
<dbReference type="PANTHER" id="PTHR46910:SF39">
    <property type="entry name" value="ZN(II)2CYS6 TRANSCRIPTION FACTOR (EUROFUNG)"/>
    <property type="match status" value="1"/>
</dbReference>
<dbReference type="Proteomes" id="UP000001471">
    <property type="component" value="Unassembled WGS sequence"/>
</dbReference>
<dbReference type="OrthoDB" id="4116913at2759"/>
<organism evidence="4 5">
    <name type="scientific">Pyrenophora tritici-repentis (strain Pt-1C-BFP)</name>
    <name type="common">Wheat tan spot fungus</name>
    <name type="synonym">Drechslera tritici-repentis</name>
    <dbReference type="NCBI Taxonomy" id="426418"/>
    <lineage>
        <taxon>Eukaryota</taxon>
        <taxon>Fungi</taxon>
        <taxon>Dikarya</taxon>
        <taxon>Ascomycota</taxon>
        <taxon>Pezizomycotina</taxon>
        <taxon>Dothideomycetes</taxon>
        <taxon>Pleosporomycetidae</taxon>
        <taxon>Pleosporales</taxon>
        <taxon>Pleosporineae</taxon>
        <taxon>Pleosporaceae</taxon>
        <taxon>Pyrenophora</taxon>
    </lineage>
</organism>
<keyword evidence="3" id="KW-1133">Transmembrane helix</keyword>
<feature type="coiled-coil region" evidence="2">
    <location>
        <begin position="31"/>
        <end position="68"/>
    </location>
</feature>
<name>B2WF22_PYRTR</name>
<reference evidence="5" key="1">
    <citation type="journal article" date="2013" name="G3 (Bethesda)">
        <title>Comparative genomics of a plant-pathogenic fungus, Pyrenophora tritici-repentis, reveals transduplication and the impact of repeat elements on pathogenicity and population divergence.</title>
        <authorList>
            <person name="Manning V.A."/>
            <person name="Pandelova I."/>
            <person name="Dhillon B."/>
            <person name="Wilhelm L.J."/>
            <person name="Goodwin S.B."/>
            <person name="Berlin A.M."/>
            <person name="Figueroa M."/>
            <person name="Freitag M."/>
            <person name="Hane J.K."/>
            <person name="Henrissat B."/>
            <person name="Holman W.H."/>
            <person name="Kodira C.D."/>
            <person name="Martin J."/>
            <person name="Oliver R.P."/>
            <person name="Robbertse B."/>
            <person name="Schackwitz W."/>
            <person name="Schwartz D.C."/>
            <person name="Spatafora J.W."/>
            <person name="Turgeon B.G."/>
            <person name="Yandava C."/>
            <person name="Young S."/>
            <person name="Zhou S."/>
            <person name="Zeng Q."/>
            <person name="Grigoriev I.V."/>
            <person name="Ma L.-J."/>
            <person name="Ciuffetti L.M."/>
        </authorList>
    </citation>
    <scope>NUCLEOTIDE SEQUENCE [LARGE SCALE GENOMIC DNA]</scope>
    <source>
        <strain evidence="5">Pt-1C-BFP</strain>
    </source>
</reference>
<evidence type="ECO:0000313" key="5">
    <source>
        <dbReference type="Proteomes" id="UP000001471"/>
    </source>
</evidence>
<evidence type="ECO:0000256" key="3">
    <source>
        <dbReference type="SAM" id="Phobius"/>
    </source>
</evidence>
<gene>
    <name evidence="4" type="ORF">PTRG_08183</name>
</gene>
<protein>
    <submittedName>
        <fullName evidence="4">Uncharacterized protein</fullName>
    </submittedName>
</protein>
<dbReference type="EMBL" id="DS231623">
    <property type="protein sequence ID" value="EDU51102.1"/>
    <property type="molecule type" value="Genomic_DNA"/>
</dbReference>
<keyword evidence="2" id="KW-0175">Coiled coil</keyword>
<keyword evidence="3" id="KW-0812">Transmembrane</keyword>
<dbReference type="PANTHER" id="PTHR46910">
    <property type="entry name" value="TRANSCRIPTION FACTOR PDR1"/>
    <property type="match status" value="1"/>
</dbReference>
<dbReference type="AlphaFoldDB" id="B2WF22"/>
<dbReference type="CDD" id="cd12148">
    <property type="entry name" value="fungal_TF_MHR"/>
    <property type="match status" value="1"/>
</dbReference>
<feature type="coiled-coil region" evidence="2">
    <location>
        <begin position="542"/>
        <end position="569"/>
    </location>
</feature>
<evidence type="ECO:0000256" key="1">
    <source>
        <dbReference type="ARBA" id="ARBA00023242"/>
    </source>
</evidence>
<accession>B2WF22</accession>
<dbReference type="eggNOG" id="ENOG502QZJZ">
    <property type="taxonomic scope" value="Eukaryota"/>
</dbReference>
<dbReference type="HOGENOM" id="CLU_284713_0_0_1"/>
<evidence type="ECO:0000256" key="2">
    <source>
        <dbReference type="SAM" id="Coils"/>
    </source>
</evidence>